<accession>A0AAV3RVX3</accession>
<evidence type="ECO:0000259" key="1">
    <source>
        <dbReference type="Pfam" id="PF00078"/>
    </source>
</evidence>
<dbReference type="AlphaFoldDB" id="A0AAV3RVX3"/>
<dbReference type="InterPro" id="IPR000477">
    <property type="entry name" value="RT_dom"/>
</dbReference>
<dbReference type="Proteomes" id="UP001454036">
    <property type="component" value="Unassembled WGS sequence"/>
</dbReference>
<organism evidence="3 4">
    <name type="scientific">Lithospermum erythrorhizon</name>
    <name type="common">Purple gromwell</name>
    <name type="synonym">Lithospermum officinale var. erythrorhizon</name>
    <dbReference type="NCBI Taxonomy" id="34254"/>
    <lineage>
        <taxon>Eukaryota</taxon>
        <taxon>Viridiplantae</taxon>
        <taxon>Streptophyta</taxon>
        <taxon>Embryophyta</taxon>
        <taxon>Tracheophyta</taxon>
        <taxon>Spermatophyta</taxon>
        <taxon>Magnoliopsida</taxon>
        <taxon>eudicotyledons</taxon>
        <taxon>Gunneridae</taxon>
        <taxon>Pentapetalae</taxon>
        <taxon>asterids</taxon>
        <taxon>lamiids</taxon>
        <taxon>Boraginales</taxon>
        <taxon>Boraginaceae</taxon>
        <taxon>Boraginoideae</taxon>
        <taxon>Lithospermeae</taxon>
        <taxon>Lithospermum</taxon>
    </lineage>
</organism>
<dbReference type="InterPro" id="IPR053134">
    <property type="entry name" value="RNA-dir_DNA_polymerase"/>
</dbReference>
<dbReference type="Pfam" id="PF00078">
    <property type="entry name" value="RVT_1"/>
    <property type="match status" value="1"/>
</dbReference>
<dbReference type="SUPFAM" id="SSF56672">
    <property type="entry name" value="DNA/RNA polymerases"/>
    <property type="match status" value="1"/>
</dbReference>
<feature type="domain" description="Reverse transcriptase" evidence="1">
    <location>
        <begin position="8"/>
        <end position="152"/>
    </location>
</feature>
<evidence type="ECO:0000259" key="2">
    <source>
        <dbReference type="Pfam" id="PF17919"/>
    </source>
</evidence>
<protein>
    <submittedName>
        <fullName evidence="3">Uncharacterized protein</fullName>
    </submittedName>
</protein>
<dbReference type="CDD" id="cd01647">
    <property type="entry name" value="RT_LTR"/>
    <property type="match status" value="1"/>
</dbReference>
<proteinExistence type="predicted"/>
<comment type="caution">
    <text evidence="3">The sequence shown here is derived from an EMBL/GenBank/DDBJ whole genome shotgun (WGS) entry which is preliminary data.</text>
</comment>
<dbReference type="PANTHER" id="PTHR24559:SF444">
    <property type="entry name" value="REVERSE TRANSCRIPTASE DOMAIN-CONTAINING PROTEIN"/>
    <property type="match status" value="1"/>
</dbReference>
<feature type="domain" description="Reverse transcriptase/retrotransposon-derived protein RNase H-like" evidence="2">
    <location>
        <begin position="185"/>
        <end position="282"/>
    </location>
</feature>
<dbReference type="InterPro" id="IPR043502">
    <property type="entry name" value="DNA/RNA_pol_sf"/>
</dbReference>
<reference evidence="3 4" key="1">
    <citation type="submission" date="2024-01" db="EMBL/GenBank/DDBJ databases">
        <title>The complete chloroplast genome sequence of Lithospermum erythrorhizon: insights into the phylogenetic relationship among Boraginaceae species and the maternal lineages of purple gromwells.</title>
        <authorList>
            <person name="Okada T."/>
            <person name="Watanabe K."/>
        </authorList>
    </citation>
    <scope>NUCLEOTIDE SEQUENCE [LARGE SCALE GENOMIC DNA]</scope>
</reference>
<dbReference type="Gene3D" id="3.30.70.270">
    <property type="match status" value="2"/>
</dbReference>
<dbReference type="InterPro" id="IPR041577">
    <property type="entry name" value="RT_RNaseH_2"/>
</dbReference>
<gene>
    <name evidence="3" type="ORF">LIER_31830</name>
</gene>
<name>A0AAV3RVX3_LITER</name>
<dbReference type="EMBL" id="BAABME010011972">
    <property type="protein sequence ID" value="GAA0184542.1"/>
    <property type="molecule type" value="Genomic_DNA"/>
</dbReference>
<dbReference type="PANTHER" id="PTHR24559">
    <property type="entry name" value="TRANSPOSON TY3-I GAG-POL POLYPROTEIN"/>
    <property type="match status" value="1"/>
</dbReference>
<keyword evidence="4" id="KW-1185">Reference proteome</keyword>
<sequence>MCTYFTSINKDCPKDCYPLPHIDRLVYSSVGYKVVDFLDAFWAYHQILMAEEDVDKTAFVAEYGIYCWKVMAFGLKNVGATYQRMVNKVFSTQIGRNMKIYLANMLIKSRDGPDHEANLRESFDNMRKYNLRLNPNKCVIGVTSGKFLGYMINQKGIEPNPDKIAVVQAMQSPRTQKEKRREFEWTLECEKSFQELKAYLQSPQLLAQSVVGDILQLYLPVSESALSSVLIWEEEKVQKLIYYVSRVMRGAATRYPLMKKPVYALVVVVQKLKPYIEAHPAEVITDQPLRKILEDPSRSGHIVKCAIELSKFDLRYRPQRNIKAQALAEFMVECTHEPDERAPELVSIVEAAKQRV</sequence>
<evidence type="ECO:0000313" key="3">
    <source>
        <dbReference type="EMBL" id="GAA0184542.1"/>
    </source>
</evidence>
<evidence type="ECO:0000313" key="4">
    <source>
        <dbReference type="Proteomes" id="UP001454036"/>
    </source>
</evidence>
<dbReference type="InterPro" id="IPR043128">
    <property type="entry name" value="Rev_trsase/Diguanyl_cyclase"/>
</dbReference>
<dbReference type="Pfam" id="PF17919">
    <property type="entry name" value="RT_RNaseH_2"/>
    <property type="match status" value="1"/>
</dbReference>